<evidence type="ECO:0000313" key="2">
    <source>
        <dbReference type="Proteomes" id="UP001148662"/>
    </source>
</evidence>
<protein>
    <submittedName>
        <fullName evidence="1">Uncharacterized protein</fullName>
    </submittedName>
</protein>
<dbReference type="Proteomes" id="UP001148662">
    <property type="component" value="Unassembled WGS sequence"/>
</dbReference>
<gene>
    <name evidence="1" type="ORF">NM688_g2465</name>
</gene>
<keyword evidence="2" id="KW-1185">Reference proteome</keyword>
<sequence>MSLAYYIVNNEFLRVADVFEAEVGPGISIIGQHKGLPETFNQQWHINVTSFTLSTSIYTASIQALQPASFAVPQGAGVFTGNTVFDWALQAVVAPFGGAASYRIGQTAEGPFWTAQTNDTENLLPLDNGEDQLWTFVQVVQPGTPL</sequence>
<evidence type="ECO:0000313" key="1">
    <source>
        <dbReference type="EMBL" id="KAJ3555640.1"/>
    </source>
</evidence>
<proteinExistence type="predicted"/>
<dbReference type="EMBL" id="JANHOG010000312">
    <property type="protein sequence ID" value="KAJ3555640.1"/>
    <property type="molecule type" value="Genomic_DNA"/>
</dbReference>
<comment type="caution">
    <text evidence="1">The sequence shown here is derived from an EMBL/GenBank/DDBJ whole genome shotgun (WGS) entry which is preliminary data.</text>
</comment>
<reference evidence="1" key="1">
    <citation type="submission" date="2022-07" db="EMBL/GenBank/DDBJ databases">
        <title>Genome Sequence of Phlebia brevispora.</title>
        <authorList>
            <person name="Buettner E."/>
        </authorList>
    </citation>
    <scope>NUCLEOTIDE SEQUENCE</scope>
    <source>
        <strain evidence="1">MPL23</strain>
    </source>
</reference>
<name>A0ACC1T8R5_9APHY</name>
<organism evidence="1 2">
    <name type="scientific">Phlebia brevispora</name>
    <dbReference type="NCBI Taxonomy" id="194682"/>
    <lineage>
        <taxon>Eukaryota</taxon>
        <taxon>Fungi</taxon>
        <taxon>Dikarya</taxon>
        <taxon>Basidiomycota</taxon>
        <taxon>Agaricomycotina</taxon>
        <taxon>Agaricomycetes</taxon>
        <taxon>Polyporales</taxon>
        <taxon>Meruliaceae</taxon>
        <taxon>Phlebia</taxon>
    </lineage>
</organism>
<accession>A0ACC1T8R5</accession>